<protein>
    <submittedName>
        <fullName evidence="2">Uncharacterized protein</fullName>
    </submittedName>
</protein>
<evidence type="ECO:0000313" key="2">
    <source>
        <dbReference type="EMBL" id="KAK2074800.1"/>
    </source>
</evidence>
<feature type="compositionally biased region" description="Basic residues" evidence="1">
    <location>
        <begin position="10"/>
        <end position="20"/>
    </location>
</feature>
<name>A0AAD9ICI9_9PEZI</name>
<evidence type="ECO:0000256" key="1">
    <source>
        <dbReference type="SAM" id="MobiDB-lite"/>
    </source>
</evidence>
<dbReference type="EMBL" id="JAQQPM010000008">
    <property type="protein sequence ID" value="KAK2074800.1"/>
    <property type="molecule type" value="Genomic_DNA"/>
</dbReference>
<reference evidence="2" key="1">
    <citation type="journal article" date="2023" name="Mol. Plant Microbe Interact.">
        <title>Elucidating the Obligate Nature and Biological Capacity of an Invasive Fungal Corn Pathogen.</title>
        <authorList>
            <person name="MacCready J.S."/>
            <person name="Roggenkamp E.M."/>
            <person name="Gdanetz K."/>
            <person name="Chilvers M.I."/>
        </authorList>
    </citation>
    <scope>NUCLEOTIDE SEQUENCE</scope>
    <source>
        <strain evidence="2">PM02</strain>
    </source>
</reference>
<proteinExistence type="predicted"/>
<dbReference type="Proteomes" id="UP001217918">
    <property type="component" value="Unassembled WGS sequence"/>
</dbReference>
<dbReference type="AlphaFoldDB" id="A0AAD9ICI9"/>
<keyword evidence="3" id="KW-1185">Reference proteome</keyword>
<accession>A0AAD9ICI9</accession>
<sequence length="173" mass="19362">MAHHLQDVRTRKRATTIQRKKGKHLGPTSWLWWEPNKVRTGLHDLIIDTQIPESNLSPNGPASTPARNSNPESLLTLAAISLTSRRFHAIVGPFLYHTIPDPGSVARDLLLLRTLRANPHLARRSKRAPRLPMGTGLGLGCPPCTYPPIEEEGMTPARMEDMTRRRNSFGGWL</sequence>
<feature type="region of interest" description="Disordered" evidence="1">
    <location>
        <begin position="1"/>
        <end position="20"/>
    </location>
</feature>
<gene>
    <name evidence="2" type="ORF">P8C59_008979</name>
</gene>
<comment type="caution">
    <text evidence="2">The sequence shown here is derived from an EMBL/GenBank/DDBJ whole genome shotgun (WGS) entry which is preliminary data.</text>
</comment>
<organism evidence="2 3">
    <name type="scientific">Phyllachora maydis</name>
    <dbReference type="NCBI Taxonomy" id="1825666"/>
    <lineage>
        <taxon>Eukaryota</taxon>
        <taxon>Fungi</taxon>
        <taxon>Dikarya</taxon>
        <taxon>Ascomycota</taxon>
        <taxon>Pezizomycotina</taxon>
        <taxon>Sordariomycetes</taxon>
        <taxon>Sordariomycetidae</taxon>
        <taxon>Phyllachorales</taxon>
        <taxon>Phyllachoraceae</taxon>
        <taxon>Phyllachora</taxon>
    </lineage>
</organism>
<evidence type="ECO:0000313" key="3">
    <source>
        <dbReference type="Proteomes" id="UP001217918"/>
    </source>
</evidence>